<dbReference type="InterPro" id="IPR001096">
    <property type="entry name" value="Peptidase_C13"/>
</dbReference>
<keyword evidence="3" id="KW-1185">Reference proteome</keyword>
<feature type="region of interest" description="Disordered" evidence="1">
    <location>
        <begin position="337"/>
        <end position="359"/>
    </location>
</feature>
<dbReference type="Gene3D" id="3.40.50.1460">
    <property type="match status" value="1"/>
</dbReference>
<protein>
    <submittedName>
        <fullName evidence="2">C13 family peptidase</fullName>
    </submittedName>
</protein>
<dbReference type="Proteomes" id="UP001064632">
    <property type="component" value="Chromosome"/>
</dbReference>
<gene>
    <name evidence="2" type="ORF">N4264_20495</name>
</gene>
<dbReference type="SUPFAM" id="SSF52129">
    <property type="entry name" value="Caspase-like"/>
    <property type="match status" value="1"/>
</dbReference>
<feature type="region of interest" description="Disordered" evidence="1">
    <location>
        <begin position="29"/>
        <end position="55"/>
    </location>
</feature>
<feature type="compositionally biased region" description="Pro residues" evidence="1">
    <location>
        <begin position="39"/>
        <end position="48"/>
    </location>
</feature>
<name>A0ABY6BAL3_9GAMM</name>
<evidence type="ECO:0000256" key="1">
    <source>
        <dbReference type="SAM" id="MobiDB-lite"/>
    </source>
</evidence>
<dbReference type="EMBL" id="CP104694">
    <property type="protein sequence ID" value="UXI67101.1"/>
    <property type="molecule type" value="Genomic_DNA"/>
</dbReference>
<proteinExistence type="predicted"/>
<dbReference type="InterPro" id="IPR029030">
    <property type="entry name" value="Caspase-like_dom_sf"/>
</dbReference>
<reference evidence="2" key="1">
    <citation type="submission" date="2022-09" db="EMBL/GenBank/DDBJ databases">
        <title>Tahibacter sp. nov., isolated from a fresh water.</title>
        <authorList>
            <person name="Baek J.H."/>
            <person name="Lee J.K."/>
            <person name="Kim J.M."/>
            <person name="Jeon C.O."/>
        </authorList>
    </citation>
    <scope>NUCLEOTIDE SEQUENCE</scope>
    <source>
        <strain evidence="2">W38</strain>
    </source>
</reference>
<dbReference type="Pfam" id="PF01650">
    <property type="entry name" value="Peptidase_C13"/>
    <property type="match status" value="1"/>
</dbReference>
<evidence type="ECO:0000313" key="3">
    <source>
        <dbReference type="Proteomes" id="UP001064632"/>
    </source>
</evidence>
<accession>A0ABY6BAL3</accession>
<organism evidence="2 3">
    <name type="scientific">Tahibacter amnicola</name>
    <dbReference type="NCBI Taxonomy" id="2976241"/>
    <lineage>
        <taxon>Bacteria</taxon>
        <taxon>Pseudomonadati</taxon>
        <taxon>Pseudomonadota</taxon>
        <taxon>Gammaproteobacteria</taxon>
        <taxon>Lysobacterales</taxon>
        <taxon>Rhodanobacteraceae</taxon>
        <taxon>Tahibacter</taxon>
    </lineage>
</organism>
<sequence length="359" mass="38681">MSSRDLVRLLLTLLMGVLVGLAIGNRTGDRATPAVRTPAPLPVPPPAPELAGPPALENPLSWLRQHIFSGDEAPHYGPDYSAEAVMYNQHNLMHEALAALAPQVPGKTDLYLIAFGGDGSENVFRNEVEYVDKLFTRRFAAKGRVLALQNSRSTLDSRPLATYSNLQIALDGLSTVMDPDEDILAVFMTSHGSEDHVLYVGMDDLPLDQIGDTDLAHLLGEYPFRWKVVIVSACYSGGFVSPLKNATTMVITASRADRPSFGCGTGSDITYFGRAFFVEGLNQADTFRGAFQIAQRLVADWEKADGEEPSEPQMASTPLIEAKLKEWRAGFVTGETVPFAPADAGSSKPAAQASAISAK</sequence>
<evidence type="ECO:0000313" key="2">
    <source>
        <dbReference type="EMBL" id="UXI67101.1"/>
    </source>
</evidence>
<dbReference type="RefSeq" id="WP_261694077.1">
    <property type="nucleotide sequence ID" value="NZ_CP104694.1"/>
</dbReference>